<dbReference type="PROSITE" id="PS01275">
    <property type="entry name" value="EFP"/>
    <property type="match status" value="1"/>
</dbReference>
<dbReference type="SUPFAM" id="SSF50249">
    <property type="entry name" value="Nucleic acid-binding proteins"/>
    <property type="match status" value="2"/>
</dbReference>
<dbReference type="FunFam" id="2.40.50.140:FF:000004">
    <property type="entry name" value="Elongation factor P"/>
    <property type="match status" value="1"/>
</dbReference>
<accession>A0A7W8G8P8</accession>
<keyword evidence="13" id="KW-1185">Reference proteome</keyword>
<dbReference type="InterPro" id="IPR012340">
    <property type="entry name" value="NA-bd_OB-fold"/>
</dbReference>
<keyword evidence="6 7" id="KW-0648">Protein biosynthesis</keyword>
<dbReference type="NCBIfam" id="NF001810">
    <property type="entry name" value="PRK00529.1"/>
    <property type="match status" value="1"/>
</dbReference>
<protein>
    <recommendedName>
        <fullName evidence="7 8">Elongation factor P</fullName>
        <shortName evidence="7">EF-P</shortName>
    </recommendedName>
</protein>
<dbReference type="UniPathway" id="UPA00345"/>
<sequence length="189" mass="21056">MLMTNEIKVGTAFMYEGAPLIVQKMLGQKSGRQGMVTKLRVANIVTGGTQDLGLDAGEKFEEVELVEKNVKLSYIDGNDYHFMDQETFDDITLEKDYLGDNAGYISPDDDYEVKITYYNEKPVGVRLPIQVTRTITYCEPGVKGDTSGKSTKPATLDTGMEVKVPLFCNTDDRIVIDTRDGSFVERAKD</sequence>
<dbReference type="InterPro" id="IPR001059">
    <property type="entry name" value="Transl_elong_P/YeiP_cen"/>
</dbReference>
<dbReference type="InterPro" id="IPR011768">
    <property type="entry name" value="Transl_elongation_fac_P"/>
</dbReference>
<dbReference type="PANTHER" id="PTHR30053">
    <property type="entry name" value="ELONGATION FACTOR P"/>
    <property type="match status" value="1"/>
</dbReference>
<dbReference type="FunFam" id="2.40.50.140:FF:000009">
    <property type="entry name" value="Elongation factor P"/>
    <property type="match status" value="1"/>
</dbReference>
<dbReference type="Pfam" id="PF09285">
    <property type="entry name" value="Elong-fact-P_C"/>
    <property type="match status" value="1"/>
</dbReference>
<evidence type="ECO:0000259" key="10">
    <source>
        <dbReference type="SMART" id="SM00841"/>
    </source>
</evidence>
<dbReference type="CDD" id="cd05794">
    <property type="entry name" value="S1_EF-P_repeat_2"/>
    <property type="match status" value="1"/>
</dbReference>
<dbReference type="InterPro" id="IPR008991">
    <property type="entry name" value="Translation_prot_SH3-like_sf"/>
</dbReference>
<dbReference type="NCBIfam" id="TIGR00038">
    <property type="entry name" value="efp"/>
    <property type="match status" value="1"/>
</dbReference>
<dbReference type="AlphaFoldDB" id="A0A7W8G8P8"/>
<dbReference type="InterPro" id="IPR014722">
    <property type="entry name" value="Rib_uL2_dom2"/>
</dbReference>
<dbReference type="GO" id="GO:0003746">
    <property type="term" value="F:translation elongation factor activity"/>
    <property type="evidence" value="ECO:0007669"/>
    <property type="project" value="UniProtKB-UniRule"/>
</dbReference>
<feature type="domain" description="Translation elongation factor P/YeiP central" evidence="11">
    <location>
        <begin position="67"/>
        <end position="123"/>
    </location>
</feature>
<keyword evidence="5 7" id="KW-0251">Elongation factor</keyword>
<evidence type="ECO:0000259" key="11">
    <source>
        <dbReference type="SMART" id="SM01185"/>
    </source>
</evidence>
<dbReference type="InterPro" id="IPR013185">
    <property type="entry name" value="Transl_elong_KOW-like"/>
</dbReference>
<dbReference type="Proteomes" id="UP000518887">
    <property type="component" value="Unassembled WGS sequence"/>
</dbReference>
<evidence type="ECO:0000313" key="12">
    <source>
        <dbReference type="EMBL" id="MBB5225924.1"/>
    </source>
</evidence>
<dbReference type="EMBL" id="JACHFQ010000004">
    <property type="protein sequence ID" value="MBB5225924.1"/>
    <property type="molecule type" value="Genomic_DNA"/>
</dbReference>
<evidence type="ECO:0000256" key="7">
    <source>
        <dbReference type="HAMAP-Rule" id="MF_00141"/>
    </source>
</evidence>
<evidence type="ECO:0000256" key="5">
    <source>
        <dbReference type="ARBA" id="ARBA00022768"/>
    </source>
</evidence>
<dbReference type="Gene3D" id="2.40.50.140">
    <property type="entry name" value="Nucleic acid-binding proteins"/>
    <property type="match status" value="2"/>
</dbReference>
<reference evidence="12 13" key="1">
    <citation type="submission" date="2020-08" db="EMBL/GenBank/DDBJ databases">
        <title>Genomic Encyclopedia of Type Strains, Phase IV (KMG-IV): sequencing the most valuable type-strain genomes for metagenomic binning, comparative biology and taxonomic classification.</title>
        <authorList>
            <person name="Goeker M."/>
        </authorList>
    </citation>
    <scope>NUCLEOTIDE SEQUENCE [LARGE SCALE GENOMIC DNA]</scope>
    <source>
        <strain evidence="12 13">DSM 103462</strain>
    </source>
</reference>
<dbReference type="GO" id="GO:0005829">
    <property type="term" value="C:cytosol"/>
    <property type="evidence" value="ECO:0007669"/>
    <property type="project" value="UniProtKB-ARBA"/>
</dbReference>
<evidence type="ECO:0000313" key="13">
    <source>
        <dbReference type="Proteomes" id="UP000518887"/>
    </source>
</evidence>
<dbReference type="InterPro" id="IPR013852">
    <property type="entry name" value="Transl_elong_P/YeiP_CS"/>
</dbReference>
<dbReference type="CDD" id="cd04470">
    <property type="entry name" value="S1_EF-P_repeat_1"/>
    <property type="match status" value="1"/>
</dbReference>
<comment type="pathway">
    <text evidence="2 7">Protein biosynthesis; polypeptide chain elongation.</text>
</comment>
<dbReference type="Pfam" id="PF01132">
    <property type="entry name" value="EFP"/>
    <property type="match status" value="1"/>
</dbReference>
<proteinExistence type="inferred from homology"/>
<dbReference type="RefSeq" id="WP_184658701.1">
    <property type="nucleotide sequence ID" value="NZ_CP031518.1"/>
</dbReference>
<evidence type="ECO:0000256" key="6">
    <source>
        <dbReference type="ARBA" id="ARBA00022917"/>
    </source>
</evidence>
<evidence type="ECO:0000256" key="9">
    <source>
        <dbReference type="RuleBase" id="RU004389"/>
    </source>
</evidence>
<dbReference type="InterPro" id="IPR020599">
    <property type="entry name" value="Transl_elong_fac_P/YeiP"/>
</dbReference>
<comment type="similarity">
    <text evidence="3 7 9">Belongs to the elongation factor P family.</text>
</comment>
<evidence type="ECO:0000256" key="8">
    <source>
        <dbReference type="NCBIfam" id="TIGR00038"/>
    </source>
</evidence>
<evidence type="ECO:0000256" key="2">
    <source>
        <dbReference type="ARBA" id="ARBA00004815"/>
    </source>
</evidence>
<evidence type="ECO:0000256" key="3">
    <source>
        <dbReference type="ARBA" id="ARBA00009479"/>
    </source>
</evidence>
<comment type="caution">
    <text evidence="12">The sequence shown here is derived from an EMBL/GenBank/DDBJ whole genome shotgun (WGS) entry which is preliminary data.</text>
</comment>
<evidence type="ECO:0000256" key="1">
    <source>
        <dbReference type="ARBA" id="ARBA00004496"/>
    </source>
</evidence>
<gene>
    <name evidence="7" type="primary">efp</name>
    <name evidence="12" type="ORF">HNP76_001292</name>
</gene>
<organism evidence="12 13">
    <name type="scientific">Treponema ruminis</name>
    <dbReference type="NCBI Taxonomy" id="744515"/>
    <lineage>
        <taxon>Bacteria</taxon>
        <taxon>Pseudomonadati</taxon>
        <taxon>Spirochaetota</taxon>
        <taxon>Spirochaetia</taxon>
        <taxon>Spirochaetales</taxon>
        <taxon>Treponemataceae</taxon>
        <taxon>Treponema</taxon>
    </lineage>
</organism>
<dbReference type="HAMAP" id="MF_00141">
    <property type="entry name" value="EF_P"/>
    <property type="match status" value="1"/>
</dbReference>
<evidence type="ECO:0000256" key="4">
    <source>
        <dbReference type="ARBA" id="ARBA00022490"/>
    </source>
</evidence>
<dbReference type="PIRSF" id="PIRSF005901">
    <property type="entry name" value="EF-P"/>
    <property type="match status" value="1"/>
</dbReference>
<comment type="function">
    <text evidence="7">Involved in peptide bond synthesis. Stimulates efficient translation and peptide-bond synthesis on native or reconstituted 70S ribosomes in vitro. Probably functions indirectly by altering the affinity of the ribosome for aminoacyl-tRNA, thus increasing their reactivity as acceptors for peptidyl transferase.</text>
</comment>
<dbReference type="GO" id="GO:0043043">
    <property type="term" value="P:peptide biosynthetic process"/>
    <property type="evidence" value="ECO:0007669"/>
    <property type="project" value="InterPro"/>
</dbReference>
<keyword evidence="4 7" id="KW-0963">Cytoplasm</keyword>
<dbReference type="Pfam" id="PF08207">
    <property type="entry name" value="EFP_N"/>
    <property type="match status" value="1"/>
</dbReference>
<dbReference type="SUPFAM" id="SSF50104">
    <property type="entry name" value="Translation proteins SH3-like domain"/>
    <property type="match status" value="1"/>
</dbReference>
<comment type="subcellular location">
    <subcellularLocation>
        <location evidence="1 7">Cytoplasm</location>
    </subcellularLocation>
</comment>
<dbReference type="Gene3D" id="2.30.30.30">
    <property type="match status" value="1"/>
</dbReference>
<dbReference type="InterPro" id="IPR015365">
    <property type="entry name" value="Elong-fact-P_C"/>
</dbReference>
<dbReference type="PANTHER" id="PTHR30053:SF12">
    <property type="entry name" value="ELONGATION FACTOR P (EF-P) FAMILY PROTEIN"/>
    <property type="match status" value="1"/>
</dbReference>
<feature type="domain" description="Elongation factor P C-terminal" evidence="10">
    <location>
        <begin position="131"/>
        <end position="186"/>
    </location>
</feature>
<dbReference type="SMART" id="SM01185">
    <property type="entry name" value="EFP"/>
    <property type="match status" value="1"/>
</dbReference>
<dbReference type="SMART" id="SM00841">
    <property type="entry name" value="Elong-fact-P_C"/>
    <property type="match status" value="1"/>
</dbReference>
<name>A0A7W8G8P8_9SPIR</name>